<dbReference type="Proteomes" id="UP000633509">
    <property type="component" value="Unassembled WGS sequence"/>
</dbReference>
<comment type="caution">
    <text evidence="2">The sequence shown here is derived from an EMBL/GenBank/DDBJ whole genome shotgun (WGS) entry which is preliminary data.</text>
</comment>
<name>A0ABR9MD04_9ACTN</name>
<dbReference type="RefSeq" id="WP_192790621.1">
    <property type="nucleotide sequence ID" value="NZ_JADBEK010000001.1"/>
</dbReference>
<evidence type="ECO:0000313" key="2">
    <source>
        <dbReference type="EMBL" id="MBE1590806.1"/>
    </source>
</evidence>
<gene>
    <name evidence="2" type="ORF">H4W80_009064</name>
</gene>
<evidence type="ECO:0000256" key="1">
    <source>
        <dbReference type="SAM" id="Phobius"/>
    </source>
</evidence>
<proteinExistence type="predicted"/>
<keyword evidence="1" id="KW-0812">Transmembrane</keyword>
<keyword evidence="1" id="KW-0472">Membrane</keyword>
<feature type="transmembrane region" description="Helical" evidence="1">
    <location>
        <begin position="26"/>
        <end position="49"/>
    </location>
</feature>
<organism evidence="2 3">
    <name type="scientific">Nonomuraea angiospora</name>
    <dbReference type="NCBI Taxonomy" id="46172"/>
    <lineage>
        <taxon>Bacteria</taxon>
        <taxon>Bacillati</taxon>
        <taxon>Actinomycetota</taxon>
        <taxon>Actinomycetes</taxon>
        <taxon>Streptosporangiales</taxon>
        <taxon>Streptosporangiaceae</taxon>
        <taxon>Nonomuraea</taxon>
    </lineage>
</organism>
<sequence length="54" mass="5694">MTLFLLTTLITLAAAAIRWTVKRANVVMVISGTGVLVIVLSVLLAAYVITFGTS</sequence>
<dbReference type="EMBL" id="JADBEK010000001">
    <property type="protein sequence ID" value="MBE1590806.1"/>
    <property type="molecule type" value="Genomic_DNA"/>
</dbReference>
<accession>A0ABR9MD04</accession>
<reference evidence="2 3" key="1">
    <citation type="submission" date="2020-10" db="EMBL/GenBank/DDBJ databases">
        <title>Sequencing the genomes of 1000 actinobacteria strains.</title>
        <authorList>
            <person name="Klenk H.-P."/>
        </authorList>
    </citation>
    <scope>NUCLEOTIDE SEQUENCE [LARGE SCALE GENOMIC DNA]</scope>
    <source>
        <strain evidence="2 3">DSM 43173</strain>
    </source>
</reference>
<keyword evidence="1" id="KW-1133">Transmembrane helix</keyword>
<evidence type="ECO:0000313" key="3">
    <source>
        <dbReference type="Proteomes" id="UP000633509"/>
    </source>
</evidence>
<keyword evidence="3" id="KW-1185">Reference proteome</keyword>
<protein>
    <submittedName>
        <fullName evidence="2">Uncharacterized protein</fullName>
    </submittedName>
</protein>